<organism evidence="3 4">
    <name type="scientific">Halobacterium jilantaiense</name>
    <dbReference type="NCBI Taxonomy" id="355548"/>
    <lineage>
        <taxon>Archaea</taxon>
        <taxon>Methanobacteriati</taxon>
        <taxon>Methanobacteriota</taxon>
        <taxon>Stenosarchaea group</taxon>
        <taxon>Halobacteria</taxon>
        <taxon>Halobacteriales</taxon>
        <taxon>Halobacteriaceae</taxon>
        <taxon>Halobacterium</taxon>
    </lineage>
</organism>
<dbReference type="PANTHER" id="PTHR13847:SF287">
    <property type="entry name" value="FAD-DEPENDENT OXIDOREDUCTASE DOMAIN-CONTAINING PROTEIN 1"/>
    <property type="match status" value="1"/>
</dbReference>
<dbReference type="Gene3D" id="3.50.50.60">
    <property type="entry name" value="FAD/NAD(P)-binding domain"/>
    <property type="match status" value="1"/>
</dbReference>
<gene>
    <name evidence="3" type="ORF">SAMN04487945_2475</name>
</gene>
<dbReference type="AlphaFoldDB" id="A0A1I0QC59"/>
<dbReference type="RefSeq" id="WP_089669677.1">
    <property type="nucleotide sequence ID" value="NZ_FOJA01000001.1"/>
</dbReference>
<keyword evidence="4" id="KW-1185">Reference proteome</keyword>
<dbReference type="GO" id="GO:0005737">
    <property type="term" value="C:cytoplasm"/>
    <property type="evidence" value="ECO:0007669"/>
    <property type="project" value="TreeGrafter"/>
</dbReference>
<dbReference type="GO" id="GO:0016491">
    <property type="term" value="F:oxidoreductase activity"/>
    <property type="evidence" value="ECO:0007669"/>
    <property type="project" value="UniProtKB-KW"/>
</dbReference>
<dbReference type="Pfam" id="PF01266">
    <property type="entry name" value="DAO"/>
    <property type="match status" value="1"/>
</dbReference>
<dbReference type="Proteomes" id="UP000198518">
    <property type="component" value="Unassembled WGS sequence"/>
</dbReference>
<evidence type="ECO:0000313" key="3">
    <source>
        <dbReference type="EMBL" id="SEW24633.1"/>
    </source>
</evidence>
<name>A0A1I0QC59_9EURY</name>
<protein>
    <submittedName>
        <fullName evidence="3">Sarcosine oxidase subunit beta</fullName>
    </submittedName>
</protein>
<dbReference type="STRING" id="355548.SAMN04487945_2475"/>
<dbReference type="PANTHER" id="PTHR13847">
    <property type="entry name" value="SARCOSINE DEHYDROGENASE-RELATED"/>
    <property type="match status" value="1"/>
</dbReference>
<sequence>MNVVVVGGGIVGLAAAHSLAERGVDVTLCEQGSLGDASTARAAGGIRCQFSTAVNVDLSVTSRRVWDDFEARFGVDIAYRRPGYLFLARDDATADQFRANVVMQNERGVDSVLLDPEDAVEHCPGLQPEGFVAATYHAEDGFADPNLAVQGYASAAREAGVDVRTKTAVTDVLTEACVGGDTETPDDWTGGSVVGVDTDDGRLDADYVVNAAGAWAGRLAGLAGIDLPIEPRRRQIAVVDPSRPVPEDVPLTVDLDTGSYFRPERDGAALVGGHFGGDDPAVDPDRYSQSIDLDWAADAVEHAADYTTYFDEESGIKRGWAGLYAVTPDHHPVVEETVPGFVTAAGFSGHGFQHAPATGQVVSELCLDGDASLVDVGPLASRRFADGSDLVERNVA</sequence>
<evidence type="ECO:0000259" key="2">
    <source>
        <dbReference type="Pfam" id="PF01266"/>
    </source>
</evidence>
<dbReference type="InterPro" id="IPR036188">
    <property type="entry name" value="FAD/NAD-bd_sf"/>
</dbReference>
<dbReference type="EMBL" id="FOJA01000001">
    <property type="protein sequence ID" value="SEW24633.1"/>
    <property type="molecule type" value="Genomic_DNA"/>
</dbReference>
<proteinExistence type="predicted"/>
<evidence type="ECO:0000313" key="4">
    <source>
        <dbReference type="Proteomes" id="UP000198518"/>
    </source>
</evidence>
<keyword evidence="1" id="KW-0560">Oxidoreductase</keyword>
<dbReference type="SUPFAM" id="SSF51905">
    <property type="entry name" value="FAD/NAD(P)-binding domain"/>
    <property type="match status" value="1"/>
</dbReference>
<reference evidence="3 4" key="1">
    <citation type="submission" date="2016-10" db="EMBL/GenBank/DDBJ databases">
        <authorList>
            <person name="de Groot N.N."/>
        </authorList>
    </citation>
    <scope>NUCLEOTIDE SEQUENCE [LARGE SCALE GENOMIC DNA]</scope>
    <source>
        <strain evidence="3 4">CGMCC 1.5337</strain>
    </source>
</reference>
<dbReference type="InterPro" id="IPR006076">
    <property type="entry name" value="FAD-dep_OxRdtase"/>
</dbReference>
<evidence type="ECO:0000256" key="1">
    <source>
        <dbReference type="ARBA" id="ARBA00023002"/>
    </source>
</evidence>
<feature type="domain" description="FAD dependent oxidoreductase" evidence="2">
    <location>
        <begin position="3"/>
        <end position="365"/>
    </location>
</feature>
<accession>A0A1I0QC59</accession>
<dbReference type="OrthoDB" id="252628at2157"/>
<dbReference type="Gene3D" id="3.30.9.10">
    <property type="entry name" value="D-Amino Acid Oxidase, subunit A, domain 2"/>
    <property type="match status" value="1"/>
</dbReference>